<dbReference type="Gene3D" id="1.25.40.10">
    <property type="entry name" value="Tetratricopeptide repeat domain"/>
    <property type="match status" value="2"/>
</dbReference>
<dbReference type="InterPro" id="IPR019734">
    <property type="entry name" value="TPR_rpt"/>
</dbReference>
<gene>
    <name evidence="3" type="ORF">HMPREF9195_00667</name>
</gene>
<accession>A0AA87NNS6</accession>
<protein>
    <recommendedName>
        <fullName evidence="5">Tetratricopeptide repeat protein</fullName>
    </recommendedName>
</protein>
<dbReference type="SUPFAM" id="SSF48452">
    <property type="entry name" value="TPR-like"/>
    <property type="match status" value="2"/>
</dbReference>
<evidence type="ECO:0000256" key="2">
    <source>
        <dbReference type="ARBA" id="ARBA00022803"/>
    </source>
</evidence>
<dbReference type="EMBL" id="ATFE01000003">
    <property type="protein sequence ID" value="EPF29952.1"/>
    <property type="molecule type" value="Genomic_DNA"/>
</dbReference>
<evidence type="ECO:0008006" key="5">
    <source>
        <dbReference type="Google" id="ProtNLM"/>
    </source>
</evidence>
<dbReference type="SMART" id="SM00028">
    <property type="entry name" value="TPR"/>
    <property type="match status" value="6"/>
</dbReference>
<evidence type="ECO:0000256" key="1">
    <source>
        <dbReference type="ARBA" id="ARBA00022737"/>
    </source>
</evidence>
<dbReference type="Pfam" id="PF13181">
    <property type="entry name" value="TPR_8"/>
    <property type="match status" value="1"/>
</dbReference>
<dbReference type="Pfam" id="PF13432">
    <property type="entry name" value="TPR_16"/>
    <property type="match status" value="2"/>
</dbReference>
<keyword evidence="1" id="KW-0677">Repeat</keyword>
<keyword evidence="2" id="KW-0802">TPR repeat</keyword>
<name>A0AA87NNS6_TREMD</name>
<dbReference type="InterPro" id="IPR051012">
    <property type="entry name" value="CellSynth/LPSAsmb/PSIAsmb"/>
</dbReference>
<dbReference type="PANTHER" id="PTHR45586">
    <property type="entry name" value="TPR REPEAT-CONTAINING PROTEIN PA4667"/>
    <property type="match status" value="1"/>
</dbReference>
<dbReference type="Proteomes" id="UP000014634">
    <property type="component" value="Unassembled WGS sequence"/>
</dbReference>
<dbReference type="InterPro" id="IPR011990">
    <property type="entry name" value="TPR-like_helical_dom_sf"/>
</dbReference>
<dbReference type="RefSeq" id="WP_016522637.1">
    <property type="nucleotide sequence ID" value="NZ_KE332517.1"/>
</dbReference>
<dbReference type="PANTHER" id="PTHR45586:SF15">
    <property type="entry name" value="TPR REPEAT-CONTAINING PROTEIN YPIA"/>
    <property type="match status" value="1"/>
</dbReference>
<sequence>MKAQYRKYRQTDRHHNGHASRNGLLLVLFLFLFPLYLFSASSTSNADELLQKADAAVQAENWDTAAALLEEGIARYPTNELFQLKLGDMYFSNGLYEPAYRRFTEGLRINRYNIKLLYGAASAAAALNKAEEARGLLHEYLSYNPTDIFGWSTYGWLCFKTHRTDEGIKAMLDARSSYGDDGCIANALGNLYGELFDYRNAALYYRKGIELALQNDSLYSASVYSYNKAILETEFYHFDQAEEDARNASDYFSRSSGYLILGELEERKNNFDRAIAYYAQSTKDNYTPLPLINLAKIYLRMGHWEQAERYITQIERVTDYSWIANFGMSTAQFYTELYGLYQTLYEKKYAAEKMRIPESAKDFFVRSKNLTKYSALIRYYRAAFSIHNLKLAKEYTIADTDGNTHGLYKNSFYYRAFQSVPFKARRYLRRAEVLETSVIPQAHPSYIAEKGILLRDEQLLREALDALDPVWEKELREQTAAALILCTRNAELKTAFYQELLQSNPACFPEHWIRLPVTLTCTGADERLSKRTEKRLAAALNKSLFTVSAHAPFSITAVCTESGIRLSLIGQDGSIYFRYEHPAPVADKHEAAACVNRFAARLFRVAVNRGTN</sequence>
<evidence type="ECO:0000313" key="4">
    <source>
        <dbReference type="Proteomes" id="UP000014634"/>
    </source>
</evidence>
<evidence type="ECO:0000313" key="3">
    <source>
        <dbReference type="EMBL" id="EPF29952.1"/>
    </source>
</evidence>
<comment type="caution">
    <text evidence="3">The sequence shown here is derived from an EMBL/GenBank/DDBJ whole genome shotgun (WGS) entry which is preliminary data.</text>
</comment>
<organism evidence="3 4">
    <name type="scientific">Treponema medium ATCC 700293</name>
    <dbReference type="NCBI Taxonomy" id="1125700"/>
    <lineage>
        <taxon>Bacteria</taxon>
        <taxon>Pseudomonadati</taxon>
        <taxon>Spirochaetota</taxon>
        <taxon>Spirochaetia</taxon>
        <taxon>Spirochaetales</taxon>
        <taxon>Treponemataceae</taxon>
        <taxon>Treponema</taxon>
    </lineage>
</organism>
<reference evidence="3 4" key="1">
    <citation type="submission" date="2013-04" db="EMBL/GenBank/DDBJ databases">
        <title>The Genome Sequence of Treponema medium ATCC 700293.</title>
        <authorList>
            <consortium name="The Broad Institute Genomics Platform"/>
            <person name="Earl A."/>
            <person name="Ward D."/>
            <person name="Feldgarden M."/>
            <person name="Gevers D."/>
            <person name="Leonetti C."/>
            <person name="Blanton J.M."/>
            <person name="Dewhirst F.E."/>
            <person name="Izard J."/>
            <person name="Walker B."/>
            <person name="Young S."/>
            <person name="Zeng Q."/>
            <person name="Gargeya S."/>
            <person name="Fitzgerald M."/>
            <person name="Haas B."/>
            <person name="Abouelleil A."/>
            <person name="Allen A.W."/>
            <person name="Alvarado L."/>
            <person name="Arachchi H.M."/>
            <person name="Berlin A.M."/>
            <person name="Chapman S.B."/>
            <person name="Gainer-Dewar J."/>
            <person name="Goldberg J."/>
            <person name="Griggs A."/>
            <person name="Gujja S."/>
            <person name="Hansen M."/>
            <person name="Howarth C."/>
            <person name="Imamovic A."/>
            <person name="Ireland A."/>
            <person name="Larimer J."/>
            <person name="McCowan C."/>
            <person name="Murphy C."/>
            <person name="Pearson M."/>
            <person name="Poon T.W."/>
            <person name="Priest M."/>
            <person name="Roberts A."/>
            <person name="Saif S."/>
            <person name="Shea T."/>
            <person name="Sisk P."/>
            <person name="Sykes S."/>
            <person name="Wortman J."/>
            <person name="Nusbaum C."/>
            <person name="Birren B."/>
        </authorList>
    </citation>
    <scope>NUCLEOTIDE SEQUENCE [LARGE SCALE GENOMIC DNA]</scope>
    <source>
        <strain evidence="3 4">ATCC 700293</strain>
    </source>
</reference>
<dbReference type="AlphaFoldDB" id="A0AA87NNS6"/>
<proteinExistence type="predicted"/>